<evidence type="ECO:0000313" key="1">
    <source>
        <dbReference type="EMBL" id="RZU64140.1"/>
    </source>
</evidence>
<organism evidence="1 2">
    <name type="scientific">Microterricola gilva</name>
    <dbReference type="NCBI Taxonomy" id="393267"/>
    <lineage>
        <taxon>Bacteria</taxon>
        <taxon>Bacillati</taxon>
        <taxon>Actinomycetota</taxon>
        <taxon>Actinomycetes</taxon>
        <taxon>Micrococcales</taxon>
        <taxon>Microbacteriaceae</taxon>
        <taxon>Microterricola</taxon>
    </lineage>
</organism>
<comment type="caution">
    <text evidence="1">The sequence shown here is derived from an EMBL/GenBank/DDBJ whole genome shotgun (WGS) entry which is preliminary data.</text>
</comment>
<protein>
    <submittedName>
        <fullName evidence="1">Uncharacterized protein</fullName>
    </submittedName>
</protein>
<dbReference type="EMBL" id="SHLC01000001">
    <property type="protein sequence ID" value="RZU64140.1"/>
    <property type="molecule type" value="Genomic_DNA"/>
</dbReference>
<proteinExistence type="predicted"/>
<sequence>MTTSFAEAVGVRVGAVEDLSRPELTAVNVGAIDAGALPTDPVRLHNEAGTVFCHGDFAIAYLTEGA</sequence>
<evidence type="ECO:0000313" key="2">
    <source>
        <dbReference type="Proteomes" id="UP000291483"/>
    </source>
</evidence>
<dbReference type="Proteomes" id="UP000291483">
    <property type="component" value="Unassembled WGS sequence"/>
</dbReference>
<name>A0A4Q8AI84_9MICO</name>
<reference evidence="1 2" key="1">
    <citation type="submission" date="2019-02" db="EMBL/GenBank/DDBJ databases">
        <title>Sequencing the genomes of 1000 actinobacteria strains.</title>
        <authorList>
            <person name="Klenk H.-P."/>
        </authorList>
    </citation>
    <scope>NUCLEOTIDE SEQUENCE [LARGE SCALE GENOMIC DNA]</scope>
    <source>
        <strain evidence="1 2">DSM 18319</strain>
    </source>
</reference>
<gene>
    <name evidence="1" type="ORF">EV379_0434</name>
</gene>
<accession>A0A4Q8AI84</accession>
<keyword evidence="2" id="KW-1185">Reference proteome</keyword>
<dbReference type="AlphaFoldDB" id="A0A4Q8AI84"/>